<gene>
    <name evidence="4" type="primary">yojM</name>
    <name evidence="4" type="ORF">ENSA7_67680</name>
</gene>
<dbReference type="Gene3D" id="2.60.40.200">
    <property type="entry name" value="Superoxide dismutase, copper/zinc binding domain"/>
    <property type="match status" value="1"/>
</dbReference>
<comment type="cofactor">
    <cofactor evidence="2">
        <name>Cu cation</name>
        <dbReference type="ChEBI" id="CHEBI:23378"/>
    </cofactor>
    <text evidence="2">Binds 1 copper ion per subunit.</text>
</comment>
<protein>
    <recommendedName>
        <fullName evidence="2">Superoxide dismutase [Cu-Zn]</fullName>
        <ecNumber evidence="2">1.15.1.1</ecNumber>
    </recommendedName>
</protein>
<keyword evidence="2" id="KW-0862">Zinc</keyword>
<dbReference type="PROSITE" id="PS00332">
    <property type="entry name" value="SOD_CU_ZN_2"/>
    <property type="match status" value="1"/>
</dbReference>
<dbReference type="Pfam" id="PF00080">
    <property type="entry name" value="Sod_Cu"/>
    <property type="match status" value="1"/>
</dbReference>
<dbReference type="CDD" id="cd00305">
    <property type="entry name" value="Cu-Zn_Superoxide_Dismutase"/>
    <property type="match status" value="1"/>
</dbReference>
<dbReference type="GO" id="GO:0004784">
    <property type="term" value="F:superoxide dismutase activity"/>
    <property type="evidence" value="ECO:0007669"/>
    <property type="project" value="UniProtKB-EC"/>
</dbReference>
<evidence type="ECO:0000259" key="3">
    <source>
        <dbReference type="Pfam" id="PF00080"/>
    </source>
</evidence>
<comment type="caution">
    <text evidence="4">The sequence shown here is derived from an EMBL/GenBank/DDBJ whole genome shotgun (WGS) entry which is preliminary data.</text>
</comment>
<comment type="function">
    <text evidence="2">Destroys radicals which are normally produced within the cells and which are toxic to biological systems.</text>
</comment>
<dbReference type="InterPro" id="IPR024134">
    <property type="entry name" value="SOD_Cu/Zn_/chaperone"/>
</dbReference>
<dbReference type="GO" id="GO:0005507">
    <property type="term" value="F:copper ion binding"/>
    <property type="evidence" value="ECO:0007669"/>
    <property type="project" value="InterPro"/>
</dbReference>
<dbReference type="EC" id="1.15.1.1" evidence="2"/>
<keyword evidence="2" id="KW-0560">Oxidoreductase</keyword>
<comment type="similarity">
    <text evidence="1 2">Belongs to the Cu-Zn superoxide dismutase family.</text>
</comment>
<dbReference type="SUPFAM" id="SSF49329">
    <property type="entry name" value="Cu,Zn superoxide dismutase-like"/>
    <property type="match status" value="1"/>
</dbReference>
<dbReference type="InterPro" id="IPR036423">
    <property type="entry name" value="SOD-like_Cu/Zn_dom_sf"/>
</dbReference>
<feature type="domain" description="Superoxide dismutase copper/zinc binding" evidence="3">
    <location>
        <begin position="47"/>
        <end position="178"/>
    </location>
</feature>
<comment type="cofactor">
    <cofactor evidence="2">
        <name>Zn(2+)</name>
        <dbReference type="ChEBI" id="CHEBI:29105"/>
    </cofactor>
    <text evidence="2">Binds 1 zinc ion per subunit.</text>
</comment>
<evidence type="ECO:0000256" key="2">
    <source>
        <dbReference type="RuleBase" id="RU000393"/>
    </source>
</evidence>
<keyword evidence="2" id="KW-0479">Metal-binding</keyword>
<evidence type="ECO:0000256" key="1">
    <source>
        <dbReference type="ARBA" id="ARBA00010457"/>
    </source>
</evidence>
<organism evidence="4 5">
    <name type="scientific">Enhygromyxa salina</name>
    <dbReference type="NCBI Taxonomy" id="215803"/>
    <lineage>
        <taxon>Bacteria</taxon>
        <taxon>Pseudomonadati</taxon>
        <taxon>Myxococcota</taxon>
        <taxon>Polyangia</taxon>
        <taxon>Nannocystales</taxon>
        <taxon>Nannocystaceae</taxon>
        <taxon>Enhygromyxa</taxon>
    </lineage>
</organism>
<dbReference type="EMBL" id="PVNL01000133">
    <property type="protein sequence ID" value="PRP96937.1"/>
    <property type="molecule type" value="Genomic_DNA"/>
</dbReference>
<accession>A0A2S9XVN4</accession>
<dbReference type="InterPro" id="IPR018152">
    <property type="entry name" value="SOD_Cu/Zn_BS"/>
</dbReference>
<name>A0A2S9XVN4_9BACT</name>
<dbReference type="Proteomes" id="UP000238823">
    <property type="component" value="Unassembled WGS sequence"/>
</dbReference>
<dbReference type="PANTHER" id="PTHR10003">
    <property type="entry name" value="SUPEROXIDE DISMUTASE CU-ZN -RELATED"/>
    <property type="match status" value="1"/>
</dbReference>
<dbReference type="InterPro" id="IPR001424">
    <property type="entry name" value="SOD_Cu_Zn_dom"/>
</dbReference>
<evidence type="ECO:0000313" key="5">
    <source>
        <dbReference type="Proteomes" id="UP000238823"/>
    </source>
</evidence>
<reference evidence="4 5" key="1">
    <citation type="submission" date="2018-03" db="EMBL/GenBank/DDBJ databases">
        <title>Draft Genome Sequences of the Obligatory Marine Myxobacteria Enhygromyxa salina SWB007.</title>
        <authorList>
            <person name="Poehlein A."/>
            <person name="Moghaddam J.A."/>
            <person name="Harms H."/>
            <person name="Alanjari M."/>
            <person name="Koenig G.M."/>
            <person name="Daniel R."/>
            <person name="Schaeberle T.F."/>
        </authorList>
    </citation>
    <scope>NUCLEOTIDE SEQUENCE [LARGE SCALE GENOMIC DNA]</scope>
    <source>
        <strain evidence="4 5">SWB007</strain>
    </source>
</reference>
<dbReference type="RefSeq" id="WP_181234382.1">
    <property type="nucleotide sequence ID" value="NZ_PVNL01000133.1"/>
</dbReference>
<dbReference type="AlphaFoldDB" id="A0A2S9XVN4"/>
<sequence>MNTPRQLSLCCAAVILCLAPLSGCKDDEDDARTAVAQLTDSDGKSVGEATFTEVATGIKLEYRGFELPAGSHGFHIHETGKCDPPSFESAGGHFNPTGAAHGLEGNDGAHVGDLPNLVVNADGPTEYDTIIRGANLEKSDTQSLLAGDGTALVIHRDPDDGQTDPAGNAGPRIACGVIKAR</sequence>
<comment type="catalytic activity">
    <reaction evidence="2">
        <text>2 superoxide + 2 H(+) = H2O2 + O2</text>
        <dbReference type="Rhea" id="RHEA:20696"/>
        <dbReference type="ChEBI" id="CHEBI:15378"/>
        <dbReference type="ChEBI" id="CHEBI:15379"/>
        <dbReference type="ChEBI" id="CHEBI:16240"/>
        <dbReference type="ChEBI" id="CHEBI:18421"/>
        <dbReference type="EC" id="1.15.1.1"/>
    </reaction>
</comment>
<proteinExistence type="inferred from homology"/>
<evidence type="ECO:0000313" key="4">
    <source>
        <dbReference type="EMBL" id="PRP96937.1"/>
    </source>
</evidence>
<keyword evidence="2" id="KW-0186">Copper</keyword>